<dbReference type="OrthoDB" id="6359816at2759"/>
<dbReference type="Gene3D" id="3.30.710.10">
    <property type="entry name" value="Potassium Channel Kv1.1, Chain A"/>
    <property type="match status" value="1"/>
</dbReference>
<dbReference type="PROSITE" id="PS50097">
    <property type="entry name" value="BTB"/>
    <property type="match status" value="1"/>
</dbReference>
<dbReference type="Proteomes" id="UP000745764">
    <property type="component" value="Unassembled WGS sequence"/>
</dbReference>
<protein>
    <recommendedName>
        <fullName evidence="1">BTB domain-containing protein</fullName>
    </recommendedName>
</protein>
<dbReference type="CDD" id="cd18186">
    <property type="entry name" value="BTB_POZ_ZBTB_KLHL-like"/>
    <property type="match status" value="1"/>
</dbReference>
<organism evidence="2 3">
    <name type="scientific">Aureobasidium uvarum</name>
    <dbReference type="NCBI Taxonomy" id="2773716"/>
    <lineage>
        <taxon>Eukaryota</taxon>
        <taxon>Fungi</taxon>
        <taxon>Dikarya</taxon>
        <taxon>Ascomycota</taxon>
        <taxon>Pezizomycotina</taxon>
        <taxon>Dothideomycetes</taxon>
        <taxon>Dothideomycetidae</taxon>
        <taxon>Dothideales</taxon>
        <taxon>Saccotheciaceae</taxon>
        <taxon>Aureobasidium</taxon>
    </lineage>
</organism>
<comment type="caution">
    <text evidence="2">The sequence shown here is derived from an EMBL/GenBank/DDBJ whole genome shotgun (WGS) entry which is preliminary data.</text>
</comment>
<accession>A0A9N8KXE8</accession>
<keyword evidence="3" id="KW-1185">Reference proteome</keyword>
<gene>
    <name evidence="2" type="ORF">AWRI4620_LOCUS9683</name>
</gene>
<evidence type="ECO:0000259" key="1">
    <source>
        <dbReference type="PROSITE" id="PS50097"/>
    </source>
</evidence>
<dbReference type="EMBL" id="CAINUL010000019">
    <property type="protein sequence ID" value="CAD0115428.1"/>
    <property type="molecule type" value="Genomic_DNA"/>
</dbReference>
<dbReference type="SMART" id="SM00225">
    <property type="entry name" value="BTB"/>
    <property type="match status" value="1"/>
</dbReference>
<sequence length="241" mass="27483">MEDEDFINGEVTDPTVFDNPKDSDIILTFSGHQIYAHRVILRMWSPFFKRVLDSQFCVANNATFNIDDECDDEHDPEPVYAMLKHIYGIPFVPRSSTDPRGVSGLKFCIKLYMMTDKYDIPSVRRIAVSVIQDHLFTSQNELFGLTTLEPIPRYIALICGPRAPQLADPELRDVLFSWLTENFCVLTEHQEYRDKIEDGSLLDSELTAKLLFSFSAQISANKKTKTTRTTYLPPSSPTSNS</sequence>
<name>A0A9N8KXE8_9PEZI</name>
<dbReference type="PANTHER" id="PTHR24413">
    <property type="entry name" value="SPECKLE-TYPE POZ PROTEIN"/>
    <property type="match status" value="1"/>
</dbReference>
<reference evidence="2" key="1">
    <citation type="submission" date="2020-06" db="EMBL/GenBank/DDBJ databases">
        <authorList>
            <person name="Onetto C."/>
        </authorList>
    </citation>
    <scope>NUCLEOTIDE SEQUENCE</scope>
</reference>
<feature type="domain" description="BTB" evidence="1">
    <location>
        <begin position="23"/>
        <end position="87"/>
    </location>
</feature>
<dbReference type="SUPFAM" id="SSF54695">
    <property type="entry name" value="POZ domain"/>
    <property type="match status" value="1"/>
</dbReference>
<dbReference type="AlphaFoldDB" id="A0A9N8KXE8"/>
<dbReference type="InterPro" id="IPR000210">
    <property type="entry name" value="BTB/POZ_dom"/>
</dbReference>
<evidence type="ECO:0000313" key="3">
    <source>
        <dbReference type="Proteomes" id="UP000745764"/>
    </source>
</evidence>
<dbReference type="InterPro" id="IPR011333">
    <property type="entry name" value="SKP1/BTB/POZ_sf"/>
</dbReference>
<dbReference type="Pfam" id="PF00651">
    <property type="entry name" value="BTB"/>
    <property type="match status" value="1"/>
</dbReference>
<evidence type="ECO:0000313" key="2">
    <source>
        <dbReference type="EMBL" id="CAD0115428.1"/>
    </source>
</evidence>
<proteinExistence type="predicted"/>